<keyword evidence="2" id="KW-0479">Metal-binding</keyword>
<feature type="domain" description="FLZ-type" evidence="6">
    <location>
        <begin position="305"/>
        <end position="348"/>
    </location>
</feature>
<dbReference type="EMBL" id="JAVIJP010000007">
    <property type="protein sequence ID" value="KAL3650847.1"/>
    <property type="molecule type" value="Genomic_DNA"/>
</dbReference>
<evidence type="ECO:0000259" key="6">
    <source>
        <dbReference type="PROSITE" id="PS51795"/>
    </source>
</evidence>
<proteinExistence type="inferred from homology"/>
<comment type="caution">
    <text evidence="7">The sequence shown here is derived from an EMBL/GenBank/DDBJ whole genome shotgun (WGS) entry which is preliminary data.</text>
</comment>
<organism evidence="7 8">
    <name type="scientific">Castilleja foliolosa</name>
    <dbReference type="NCBI Taxonomy" id="1961234"/>
    <lineage>
        <taxon>Eukaryota</taxon>
        <taxon>Viridiplantae</taxon>
        <taxon>Streptophyta</taxon>
        <taxon>Embryophyta</taxon>
        <taxon>Tracheophyta</taxon>
        <taxon>Spermatophyta</taxon>
        <taxon>Magnoliopsida</taxon>
        <taxon>eudicotyledons</taxon>
        <taxon>Gunneridae</taxon>
        <taxon>Pentapetalae</taxon>
        <taxon>asterids</taxon>
        <taxon>lamiids</taxon>
        <taxon>Lamiales</taxon>
        <taxon>Orobanchaceae</taxon>
        <taxon>Pedicularideae</taxon>
        <taxon>Castillejinae</taxon>
        <taxon>Castilleja</taxon>
    </lineage>
</organism>
<protein>
    <recommendedName>
        <fullName evidence="6">FLZ-type domain-containing protein</fullName>
    </recommendedName>
</protein>
<dbReference type="Proteomes" id="UP001632038">
    <property type="component" value="Unassembled WGS sequence"/>
</dbReference>
<dbReference type="PROSITE" id="PS51795">
    <property type="entry name" value="ZF_FLZ"/>
    <property type="match status" value="1"/>
</dbReference>
<feature type="region of interest" description="Disordered" evidence="5">
    <location>
        <begin position="207"/>
        <end position="233"/>
    </location>
</feature>
<name>A0ABD3E988_9LAMI</name>
<reference evidence="8" key="1">
    <citation type="journal article" date="2024" name="IScience">
        <title>Strigolactones Initiate the Formation of Haustorium-like Structures in Castilleja.</title>
        <authorList>
            <person name="Buerger M."/>
            <person name="Peterson D."/>
            <person name="Chory J."/>
        </authorList>
    </citation>
    <scope>NUCLEOTIDE SEQUENCE [LARGE SCALE GENOMIC DNA]</scope>
</reference>
<dbReference type="PANTHER" id="PTHR46868:SF3">
    <property type="entry name" value="FCS-LIKE ZINC FINGER 11"/>
    <property type="match status" value="1"/>
</dbReference>
<evidence type="ECO:0000256" key="2">
    <source>
        <dbReference type="ARBA" id="ARBA00022723"/>
    </source>
</evidence>
<evidence type="ECO:0000313" key="7">
    <source>
        <dbReference type="EMBL" id="KAL3650847.1"/>
    </source>
</evidence>
<evidence type="ECO:0000256" key="4">
    <source>
        <dbReference type="PROSITE-ProRule" id="PRU01131"/>
    </source>
</evidence>
<comment type="similarity">
    <text evidence="1">Belongs to the FLZ family.</text>
</comment>
<keyword evidence="3" id="KW-0863">Zinc-finger</keyword>
<dbReference type="GO" id="GO:0008270">
    <property type="term" value="F:zinc ion binding"/>
    <property type="evidence" value="ECO:0007669"/>
    <property type="project" value="UniProtKB-KW"/>
</dbReference>
<dbReference type="AlphaFoldDB" id="A0ABD3E988"/>
<dbReference type="InterPro" id="IPR044585">
    <property type="entry name" value="FLZ10/11"/>
</dbReference>
<evidence type="ECO:0000313" key="8">
    <source>
        <dbReference type="Proteomes" id="UP001632038"/>
    </source>
</evidence>
<evidence type="ECO:0000256" key="5">
    <source>
        <dbReference type="SAM" id="MobiDB-lite"/>
    </source>
</evidence>
<feature type="region of interest" description="Disordered" evidence="5">
    <location>
        <begin position="343"/>
        <end position="374"/>
    </location>
</feature>
<sequence>MLKKRTRSHHKDQHMMNHLISDAISDSDILSQKQKTSSFLKIPGLFVGFNPRSPDADSVRSPTSPLDFRIFSGFGNPFRHHHLRSENEPQQQTKWNHGKVGLSIIDSLDDKTKEPGTVVKKNILLERQLSVKSLDFGSHVNSLEVPGNKPVSDLLFETEKTPFEPDLENEDIRARSMDSGDYESYLESRFGSTGLILENTENLMTPLESGDIPESDKKLGNISGRKPSSISVGPVSVSEIEDSEDYTRVMTHGPNPKVTHIFGDRVLECRDDEVTMFLEKTEDDGNKTLEAGGPSNALAFFAPNNFLKFCYSCNKGLDGEDIYMYRGEKAFCSFACRSHEIEKEEELEKTDNESSGISDGAPEVASRSGLFITA</sequence>
<feature type="zinc finger region" description="FLZ-type" evidence="4">
    <location>
        <begin position="305"/>
        <end position="348"/>
    </location>
</feature>
<evidence type="ECO:0000256" key="1">
    <source>
        <dbReference type="ARBA" id="ARBA00009374"/>
    </source>
</evidence>
<keyword evidence="3" id="KW-0862">Zinc</keyword>
<dbReference type="InterPro" id="IPR007650">
    <property type="entry name" value="Zf-FLZ_dom"/>
</dbReference>
<dbReference type="Pfam" id="PF04570">
    <property type="entry name" value="zf-FLZ"/>
    <property type="match status" value="1"/>
</dbReference>
<accession>A0ABD3E988</accession>
<keyword evidence="8" id="KW-1185">Reference proteome</keyword>
<gene>
    <name evidence="7" type="ORF">CASFOL_007250</name>
</gene>
<dbReference type="PANTHER" id="PTHR46868">
    <property type="entry name" value="FCS-LIKE ZINC FINGER 11"/>
    <property type="match status" value="1"/>
</dbReference>
<evidence type="ECO:0000256" key="3">
    <source>
        <dbReference type="ARBA" id="ARBA00022771"/>
    </source>
</evidence>